<evidence type="ECO:0000313" key="3">
    <source>
        <dbReference type="EMBL" id="MBM6617183.1"/>
    </source>
</evidence>
<dbReference type="Pfam" id="PF12706">
    <property type="entry name" value="Lactamase_B_2"/>
    <property type="match status" value="1"/>
</dbReference>
<feature type="domain" description="Metallo-beta-lactamase" evidence="2">
    <location>
        <begin position="18"/>
        <end position="211"/>
    </location>
</feature>
<accession>A0ABS2DFD1</accession>
<proteinExistence type="predicted"/>
<keyword evidence="1" id="KW-0862">Zinc</keyword>
<sequence length="245" mass="27213">MKLTVIGYWGGFPGKNEATSGYLLEEDNFRLLIDCGSGVISQLQNYIQPEELDAVILSHYHNDHVSDIGALQYARLIKGYIGISMPTLPIYGHKEDQEGFKKLTYNQITKGITYNPNIKLEIGPFSITFLKTKHPVTCYAMRIEISTTTIVYTADSSFKEDFIPFCKNADLLICECNLYAGMDGTKAGHMTSEDAGRLAQEANITNLLLTHLPHFGEHGDLVEQAKTIFKGNVSLASSGLSFEFK</sequence>
<dbReference type="SMART" id="SM00849">
    <property type="entry name" value="Lactamase_B"/>
    <property type="match status" value="1"/>
</dbReference>
<keyword evidence="4" id="KW-1185">Reference proteome</keyword>
<evidence type="ECO:0000313" key="4">
    <source>
        <dbReference type="Proteomes" id="UP001518925"/>
    </source>
</evidence>
<dbReference type="InterPro" id="IPR001279">
    <property type="entry name" value="Metallo-B-lactamas"/>
</dbReference>
<evidence type="ECO:0000256" key="1">
    <source>
        <dbReference type="ARBA" id="ARBA00022833"/>
    </source>
</evidence>
<dbReference type="SUPFAM" id="SSF56281">
    <property type="entry name" value="Metallo-hydrolase/oxidoreductase"/>
    <property type="match status" value="1"/>
</dbReference>
<dbReference type="EMBL" id="JAFELM010000019">
    <property type="protein sequence ID" value="MBM6617183.1"/>
    <property type="molecule type" value="Genomic_DNA"/>
</dbReference>
<dbReference type="PANTHER" id="PTHR46018">
    <property type="entry name" value="ZINC PHOSPHODIESTERASE ELAC PROTEIN 1"/>
    <property type="match status" value="1"/>
</dbReference>
<evidence type="ECO:0000259" key="2">
    <source>
        <dbReference type="SMART" id="SM00849"/>
    </source>
</evidence>
<dbReference type="CDD" id="cd07716">
    <property type="entry name" value="RNaseZ_short-form-like_MBL-fold"/>
    <property type="match status" value="1"/>
</dbReference>
<dbReference type="Gene3D" id="3.60.15.10">
    <property type="entry name" value="Ribonuclease Z/Hydroxyacylglutathione hydrolase-like"/>
    <property type="match status" value="1"/>
</dbReference>
<name>A0ABS2DFD1_9BACI</name>
<dbReference type="Proteomes" id="UP001518925">
    <property type="component" value="Unassembled WGS sequence"/>
</dbReference>
<dbReference type="RefSeq" id="WP_204202563.1">
    <property type="nucleotide sequence ID" value="NZ_JAFELM010000019.1"/>
</dbReference>
<protein>
    <submittedName>
        <fullName evidence="3">MBL fold metallo-hydrolase</fullName>
    </submittedName>
</protein>
<dbReference type="PANTHER" id="PTHR46018:SF4">
    <property type="entry name" value="METALLO-HYDROLASE YHFI-RELATED"/>
    <property type="match status" value="1"/>
</dbReference>
<dbReference type="InterPro" id="IPR036866">
    <property type="entry name" value="RibonucZ/Hydroxyglut_hydro"/>
</dbReference>
<organism evidence="3 4">
    <name type="scientific">Bacillus suaedaesalsae</name>
    <dbReference type="NCBI Taxonomy" id="2810349"/>
    <lineage>
        <taxon>Bacteria</taxon>
        <taxon>Bacillati</taxon>
        <taxon>Bacillota</taxon>
        <taxon>Bacilli</taxon>
        <taxon>Bacillales</taxon>
        <taxon>Bacillaceae</taxon>
        <taxon>Bacillus</taxon>
    </lineage>
</organism>
<gene>
    <name evidence="3" type="ORF">JR050_05780</name>
</gene>
<comment type="caution">
    <text evidence="3">The sequence shown here is derived from an EMBL/GenBank/DDBJ whole genome shotgun (WGS) entry which is preliminary data.</text>
</comment>
<reference evidence="3 4" key="1">
    <citation type="submission" date="2021-02" db="EMBL/GenBank/DDBJ databases">
        <title>Bacillus sp. RD4P76, an endophyte from a halophyte.</title>
        <authorList>
            <person name="Sun J.-Q."/>
        </authorList>
    </citation>
    <scope>NUCLEOTIDE SEQUENCE [LARGE SCALE GENOMIC DNA]</scope>
    <source>
        <strain evidence="3 4">RD4P76</strain>
    </source>
</reference>